<dbReference type="OrthoDB" id="9783240at2"/>
<dbReference type="Gene3D" id="3.40.50.2300">
    <property type="match status" value="2"/>
</dbReference>
<dbReference type="SUPFAM" id="SSF53822">
    <property type="entry name" value="Periplasmic binding protein-like I"/>
    <property type="match status" value="1"/>
</dbReference>
<dbReference type="PRINTS" id="PR00834">
    <property type="entry name" value="PROTEASES2C"/>
</dbReference>
<sequence>MGGSFFVQMKLHLIRWIGASLALLAASSGVALAQTASGSGFFVSPSGHIVTNVHVIDDRGEIFAIDNEGKKMPATVVRIDRSNDLAVLKVARSNSRYLPIQASTKIRRGEKVYALGFPQTQIQGEELKLTDGIISSLSGVRDNASNFQITNPIQPGNSGGPLLTEDGRVVGVVVATLDAARIFAATGSLPQNVNFAVKSNYLLAMLGAISDFPGPVEPSDAPPKKLVDVIETAELAMVRIVAYPKTTQAVVPLPAYSPPPFDTAGKREVLIGHAGPLSGPQGHFGRDNENGVRLALEELNAQDLRIGGERIYFTIASLDDVADPMTAVAVARRFCAMGVAGIVGHLNSGTTIQASPVYASCGIPHITGSATNPRLTRPKFPTTFRIIADDDWLGVALGRYGAQILGIRTAAVVHDRTPYGQNVAEQFRLSARANGIQIVDEQVTSDKATDFEVILTAIKAKAPDAIFYGGMDPQAGPMLRQMQQLGLDKIKYFGGDGICTSQIAKLSGNVKTLDNVICAEGGALLNAMPGGAAWKEKYDARFPGQFQVYSPYTYDATFVLVEAMKKANSVDPKVYTAKLAETNYKGVTATIAFEANGELKNPATTLYTYKDGKKTPM</sequence>
<dbReference type="InterPro" id="IPR028081">
    <property type="entry name" value="Leu-bd"/>
</dbReference>
<organism evidence="5 6">
    <name type="scientific">Caenimonas koreensis DSM 17982</name>
    <dbReference type="NCBI Taxonomy" id="1121255"/>
    <lineage>
        <taxon>Bacteria</taxon>
        <taxon>Pseudomonadati</taxon>
        <taxon>Pseudomonadota</taxon>
        <taxon>Betaproteobacteria</taxon>
        <taxon>Burkholderiales</taxon>
        <taxon>Comamonadaceae</taxon>
        <taxon>Caenimonas</taxon>
    </lineage>
</organism>
<evidence type="ECO:0000256" key="1">
    <source>
        <dbReference type="ARBA" id="ARBA00010062"/>
    </source>
</evidence>
<dbReference type="AlphaFoldDB" id="A0A844AY11"/>
<dbReference type="InterPro" id="IPR028082">
    <property type="entry name" value="Peripla_BP_I"/>
</dbReference>
<gene>
    <name evidence="5" type="ORF">GHT07_00045</name>
</gene>
<dbReference type="GO" id="GO:0006508">
    <property type="term" value="P:proteolysis"/>
    <property type="evidence" value="ECO:0007669"/>
    <property type="project" value="InterPro"/>
</dbReference>
<evidence type="ECO:0000256" key="2">
    <source>
        <dbReference type="ARBA" id="ARBA00022729"/>
    </source>
</evidence>
<feature type="signal peptide" evidence="3">
    <location>
        <begin position="1"/>
        <end position="33"/>
    </location>
</feature>
<evidence type="ECO:0000259" key="4">
    <source>
        <dbReference type="Pfam" id="PF13458"/>
    </source>
</evidence>
<comment type="caution">
    <text evidence="5">The sequence shown here is derived from an EMBL/GenBank/DDBJ whole genome shotgun (WGS) entry which is preliminary data.</text>
</comment>
<evidence type="ECO:0000313" key="5">
    <source>
        <dbReference type="EMBL" id="MRD45653.1"/>
    </source>
</evidence>
<evidence type="ECO:0000313" key="6">
    <source>
        <dbReference type="Proteomes" id="UP000487350"/>
    </source>
</evidence>
<evidence type="ECO:0000256" key="3">
    <source>
        <dbReference type="SAM" id="SignalP"/>
    </source>
</evidence>
<dbReference type="InterPro" id="IPR043504">
    <property type="entry name" value="Peptidase_S1_PA_chymotrypsin"/>
</dbReference>
<feature type="chain" id="PRO_5032800701" evidence="3">
    <location>
        <begin position="34"/>
        <end position="617"/>
    </location>
</feature>
<dbReference type="PANTHER" id="PTHR47151:SF2">
    <property type="entry name" value="AMINO ACID BINDING PROTEIN"/>
    <property type="match status" value="1"/>
</dbReference>
<comment type="similarity">
    <text evidence="1">Belongs to the leucine-binding protein family.</text>
</comment>
<keyword evidence="2 3" id="KW-0732">Signal</keyword>
<dbReference type="GO" id="GO:0004252">
    <property type="term" value="F:serine-type endopeptidase activity"/>
    <property type="evidence" value="ECO:0007669"/>
    <property type="project" value="InterPro"/>
</dbReference>
<dbReference type="CDD" id="cd06342">
    <property type="entry name" value="PBP1_ABC_LIVBP-like"/>
    <property type="match status" value="1"/>
</dbReference>
<protein>
    <submittedName>
        <fullName evidence="5">ABC transporter substrate-binding protein</fullName>
    </submittedName>
</protein>
<dbReference type="InterPro" id="IPR001940">
    <property type="entry name" value="Peptidase_S1C"/>
</dbReference>
<accession>A0A844AY11</accession>
<dbReference type="Pfam" id="PF13365">
    <property type="entry name" value="Trypsin_2"/>
    <property type="match status" value="1"/>
</dbReference>
<dbReference type="Pfam" id="PF13458">
    <property type="entry name" value="Peripla_BP_6"/>
    <property type="match status" value="1"/>
</dbReference>
<reference evidence="5 6" key="1">
    <citation type="submission" date="2019-11" db="EMBL/GenBank/DDBJ databases">
        <title>Caenimonas koreensis gen. nov., sp. nov., isolated from activated sludge.</title>
        <authorList>
            <person name="Seung H.R."/>
        </authorList>
    </citation>
    <scope>NUCLEOTIDE SEQUENCE [LARGE SCALE GENOMIC DNA]</scope>
    <source>
        <strain evidence="5 6">EMB320</strain>
    </source>
</reference>
<dbReference type="Gene3D" id="2.40.10.10">
    <property type="entry name" value="Trypsin-like serine proteases"/>
    <property type="match status" value="2"/>
</dbReference>
<dbReference type="Proteomes" id="UP000487350">
    <property type="component" value="Unassembled WGS sequence"/>
</dbReference>
<dbReference type="EMBL" id="WJBU01000001">
    <property type="protein sequence ID" value="MRD45653.1"/>
    <property type="molecule type" value="Genomic_DNA"/>
</dbReference>
<dbReference type="SUPFAM" id="SSF50494">
    <property type="entry name" value="Trypsin-like serine proteases"/>
    <property type="match status" value="1"/>
</dbReference>
<dbReference type="PANTHER" id="PTHR47151">
    <property type="entry name" value="LEU/ILE/VAL-BINDING ABC TRANSPORTER SUBUNIT"/>
    <property type="match status" value="1"/>
</dbReference>
<dbReference type="InterPro" id="IPR009003">
    <property type="entry name" value="Peptidase_S1_PA"/>
</dbReference>
<proteinExistence type="inferred from homology"/>
<keyword evidence="6" id="KW-1185">Reference proteome</keyword>
<name>A0A844AY11_9BURK</name>
<feature type="domain" description="Leucine-binding protein" evidence="4">
    <location>
        <begin position="269"/>
        <end position="610"/>
    </location>
</feature>